<name>A0ABR7ML32_9BACT</name>
<evidence type="ECO:0000313" key="4">
    <source>
        <dbReference type="Proteomes" id="UP000622017"/>
    </source>
</evidence>
<dbReference type="RefSeq" id="WP_187320068.1">
    <property type="nucleotide sequence ID" value="NZ_JACSCY010000009.1"/>
</dbReference>
<keyword evidence="4" id="KW-1185">Reference proteome</keyword>
<reference evidence="3 4" key="1">
    <citation type="submission" date="2020-08" db="EMBL/GenBank/DDBJ databases">
        <title>Hymenobacter sp.</title>
        <authorList>
            <person name="Kim M.K."/>
        </authorList>
    </citation>
    <scope>NUCLEOTIDE SEQUENCE [LARGE SCALE GENOMIC DNA]</scope>
    <source>
        <strain evidence="3 4">BT507</strain>
    </source>
</reference>
<feature type="compositionally biased region" description="Low complexity" evidence="1">
    <location>
        <begin position="29"/>
        <end position="41"/>
    </location>
</feature>
<feature type="compositionally biased region" description="Basic and acidic residues" evidence="1">
    <location>
        <begin position="42"/>
        <end position="61"/>
    </location>
</feature>
<gene>
    <name evidence="3" type="ORF">H8B15_12745</name>
</gene>
<dbReference type="PROSITE" id="PS51257">
    <property type="entry name" value="PROKAR_LIPOPROTEIN"/>
    <property type="match status" value="1"/>
</dbReference>
<feature type="chain" id="PRO_5047445256" evidence="2">
    <location>
        <begin position="25"/>
        <end position="61"/>
    </location>
</feature>
<keyword evidence="2" id="KW-0732">Signal</keyword>
<evidence type="ECO:0000256" key="2">
    <source>
        <dbReference type="SAM" id="SignalP"/>
    </source>
</evidence>
<evidence type="ECO:0000313" key="3">
    <source>
        <dbReference type="EMBL" id="MBC6611795.1"/>
    </source>
</evidence>
<dbReference type="EMBL" id="JACSCY010000009">
    <property type="protein sequence ID" value="MBC6611795.1"/>
    <property type="molecule type" value="Genomic_DNA"/>
</dbReference>
<proteinExistence type="predicted"/>
<protein>
    <submittedName>
        <fullName evidence="3">Uncharacterized protein</fullName>
    </submittedName>
</protein>
<dbReference type="Proteomes" id="UP000622017">
    <property type="component" value="Unassembled WGS sequence"/>
</dbReference>
<accession>A0ABR7ML32</accession>
<organism evidence="3 4">
    <name type="scientific">Hymenobacter citatus</name>
    <dbReference type="NCBI Taxonomy" id="2763506"/>
    <lineage>
        <taxon>Bacteria</taxon>
        <taxon>Pseudomonadati</taxon>
        <taxon>Bacteroidota</taxon>
        <taxon>Cytophagia</taxon>
        <taxon>Cytophagales</taxon>
        <taxon>Hymenobacteraceae</taxon>
        <taxon>Hymenobacter</taxon>
    </lineage>
</organism>
<feature type="signal peptide" evidence="2">
    <location>
        <begin position="1"/>
        <end position="24"/>
    </location>
</feature>
<sequence>MKRWFAYALLLPGLFLLMGCFTTAREPHSPAARPARAPRTLTPDREIAEPAQPEKETPPKS</sequence>
<feature type="region of interest" description="Disordered" evidence="1">
    <location>
        <begin position="26"/>
        <end position="61"/>
    </location>
</feature>
<comment type="caution">
    <text evidence="3">The sequence shown here is derived from an EMBL/GenBank/DDBJ whole genome shotgun (WGS) entry which is preliminary data.</text>
</comment>
<evidence type="ECO:0000256" key="1">
    <source>
        <dbReference type="SAM" id="MobiDB-lite"/>
    </source>
</evidence>